<dbReference type="InterPro" id="IPR000415">
    <property type="entry name" value="Nitroreductase-like"/>
</dbReference>
<dbReference type="Proteomes" id="UP000644875">
    <property type="component" value="Unassembled WGS sequence"/>
</dbReference>
<protein>
    <submittedName>
        <fullName evidence="6">Oxygen-insensitive NAD(P)H nitroreductase</fullName>
        <ecNumber evidence="6">1.5.1.34</ecNumber>
    </submittedName>
</protein>
<dbReference type="NCBIfam" id="NF008275">
    <property type="entry name" value="PRK11053.1"/>
    <property type="match status" value="1"/>
</dbReference>
<dbReference type="InterPro" id="IPR033878">
    <property type="entry name" value="NfsB-like"/>
</dbReference>
<dbReference type="Gene3D" id="3.40.109.10">
    <property type="entry name" value="NADH Oxidase"/>
    <property type="match status" value="1"/>
</dbReference>
<name>A0A934UCS0_9STRE</name>
<dbReference type="GO" id="GO:0004155">
    <property type="term" value="F:6,7-dihydropteridine reductase activity"/>
    <property type="evidence" value="ECO:0007669"/>
    <property type="project" value="UniProtKB-EC"/>
</dbReference>
<dbReference type="SUPFAM" id="SSF55469">
    <property type="entry name" value="FMN-dependent nitroreductase-like"/>
    <property type="match status" value="1"/>
</dbReference>
<proteinExistence type="inferred from homology"/>
<evidence type="ECO:0000313" key="6">
    <source>
        <dbReference type="EMBL" id="MBJ8349095.1"/>
    </source>
</evidence>
<dbReference type="Pfam" id="PF00881">
    <property type="entry name" value="Nitroreductase"/>
    <property type="match status" value="1"/>
</dbReference>
<evidence type="ECO:0000313" key="7">
    <source>
        <dbReference type="Proteomes" id="UP000644875"/>
    </source>
</evidence>
<dbReference type="AlphaFoldDB" id="A0A934UCS0"/>
<dbReference type="EMBL" id="JAENBP010000001">
    <property type="protein sequence ID" value="MBJ8349095.1"/>
    <property type="molecule type" value="Genomic_DNA"/>
</dbReference>
<dbReference type="RefSeq" id="WP_199567027.1">
    <property type="nucleotide sequence ID" value="NZ_JAENBP010000001.1"/>
</dbReference>
<dbReference type="PANTHER" id="PTHR43673:SF10">
    <property type="entry name" value="NADH DEHYDROGENASE_NAD(P)H NITROREDUCTASE XCC3605-RELATED"/>
    <property type="match status" value="1"/>
</dbReference>
<keyword evidence="7" id="KW-1185">Reference proteome</keyword>
<feature type="region of interest" description="Disordered" evidence="4">
    <location>
        <begin position="104"/>
        <end position="123"/>
    </location>
</feature>
<dbReference type="EC" id="1.5.1.34" evidence="6"/>
<evidence type="ECO:0000256" key="3">
    <source>
        <dbReference type="ARBA" id="ARBA00023002"/>
    </source>
</evidence>
<dbReference type="InterPro" id="IPR029479">
    <property type="entry name" value="Nitroreductase"/>
</dbReference>
<keyword evidence="2" id="KW-0521">NADP</keyword>
<evidence type="ECO:0000256" key="2">
    <source>
        <dbReference type="ARBA" id="ARBA00022857"/>
    </source>
</evidence>
<feature type="domain" description="Nitroreductase" evidence="5">
    <location>
        <begin position="10"/>
        <end position="194"/>
    </location>
</feature>
<evidence type="ECO:0000256" key="1">
    <source>
        <dbReference type="ARBA" id="ARBA00007118"/>
    </source>
</evidence>
<dbReference type="CDD" id="cd02149">
    <property type="entry name" value="NfsB-like"/>
    <property type="match status" value="1"/>
</dbReference>
<organism evidence="6 7">
    <name type="scientific">Streptococcus zalophi</name>
    <dbReference type="NCBI Taxonomy" id="640031"/>
    <lineage>
        <taxon>Bacteria</taxon>
        <taxon>Bacillati</taxon>
        <taxon>Bacillota</taxon>
        <taxon>Bacilli</taxon>
        <taxon>Lactobacillales</taxon>
        <taxon>Streptococcaceae</taxon>
        <taxon>Streptococcus</taxon>
    </lineage>
</organism>
<reference evidence="6 7" key="1">
    <citation type="journal article" date="2021" name="Int. J. Syst. Evol. Microbiol.">
        <title>Streptococcus vicugnae sp. nov., isolated from faeces of alpacas (Vicugna pacos) and cattle (Bos taurus), Streptococcus zalophi sp. nov., and Streptococcus pacificus sp. nov., isolated from respiratory tract of California sea lions (Zalophus californianus).</title>
        <authorList>
            <person name="Volokhov D.V."/>
            <person name="Zagorodnyaya T.A."/>
            <person name="Shen Z."/>
            <person name="Blom J."/>
            <person name="Furtak V.A."/>
            <person name="Eisenberg T."/>
            <person name="Fan P."/>
            <person name="Jeong K.C."/>
            <person name="Gao Y."/>
            <person name="Zhang S."/>
            <person name="Amselle M."/>
        </authorList>
    </citation>
    <scope>NUCLEOTIDE SEQUENCE [LARGE SCALE GENOMIC DNA]</scope>
    <source>
        <strain evidence="7">CSL7508-lung</strain>
    </source>
</reference>
<feature type="compositionally biased region" description="Basic and acidic residues" evidence="4">
    <location>
        <begin position="104"/>
        <end position="122"/>
    </location>
</feature>
<keyword evidence="3 6" id="KW-0560">Oxidoreductase</keyword>
<comment type="caution">
    <text evidence="6">The sequence shown here is derived from an EMBL/GenBank/DDBJ whole genome shotgun (WGS) entry which is preliminary data.</text>
</comment>
<evidence type="ECO:0000256" key="4">
    <source>
        <dbReference type="SAM" id="MobiDB-lite"/>
    </source>
</evidence>
<gene>
    <name evidence="6" type="primary">nfsB</name>
    <name evidence="6" type="ORF">JHK64_00435</name>
</gene>
<comment type="similarity">
    <text evidence="1">Belongs to the nitroreductase family.</text>
</comment>
<dbReference type="PANTHER" id="PTHR43673">
    <property type="entry name" value="NAD(P)H NITROREDUCTASE YDGI-RELATED"/>
    <property type="match status" value="1"/>
</dbReference>
<accession>A0A934UCS0</accession>
<sequence>MLTIKEAMNWRYATKKFNPDKKISQEDFSQLEAILQLAPTSTNLQPTYFIVADNEEGKKRIAKGAIGSFAYNHPKIMNASHVIVFISKKYVDENHLSTVLEKEDTDGRFSDEQRKENQDTGRRSYLNSHRLDLQDESHWHAKQSYLAVGALLLGAASMAIDAVPMEGIDLDIINQEFELKERNMSAQMVVALGYRQEMEDYNAKLPKSRLDKKMRITKA</sequence>
<evidence type="ECO:0000259" key="5">
    <source>
        <dbReference type="Pfam" id="PF00881"/>
    </source>
</evidence>